<evidence type="ECO:0000313" key="3">
    <source>
        <dbReference type="Proteomes" id="UP000472372"/>
    </source>
</evidence>
<proteinExistence type="predicted"/>
<feature type="region of interest" description="Disordered" evidence="1">
    <location>
        <begin position="357"/>
        <end position="385"/>
    </location>
</feature>
<protein>
    <submittedName>
        <fullName evidence="2">Uncharacterized protein</fullName>
    </submittedName>
</protein>
<evidence type="ECO:0000256" key="1">
    <source>
        <dbReference type="SAM" id="MobiDB-lite"/>
    </source>
</evidence>
<feature type="region of interest" description="Disordered" evidence="1">
    <location>
        <begin position="236"/>
        <end position="272"/>
    </location>
</feature>
<organism evidence="2 3">
    <name type="scientific">Pyrenophora teres f. teres</name>
    <dbReference type="NCBI Taxonomy" id="97479"/>
    <lineage>
        <taxon>Eukaryota</taxon>
        <taxon>Fungi</taxon>
        <taxon>Dikarya</taxon>
        <taxon>Ascomycota</taxon>
        <taxon>Pezizomycotina</taxon>
        <taxon>Dothideomycetes</taxon>
        <taxon>Pleosporomycetidae</taxon>
        <taxon>Pleosporales</taxon>
        <taxon>Pleosporineae</taxon>
        <taxon>Pleosporaceae</taxon>
        <taxon>Pyrenophora</taxon>
    </lineage>
</organism>
<name>A0A6S6VW84_9PLEO</name>
<feature type="region of interest" description="Disordered" evidence="1">
    <location>
        <begin position="400"/>
        <end position="426"/>
    </location>
</feature>
<dbReference type="AlphaFoldDB" id="A0A6S6VW84"/>
<feature type="compositionally biased region" description="Polar residues" evidence="1">
    <location>
        <begin position="236"/>
        <end position="245"/>
    </location>
</feature>
<evidence type="ECO:0000313" key="2">
    <source>
        <dbReference type="EMBL" id="CAE7010508.1"/>
    </source>
</evidence>
<sequence length="605" mass="68215">MAPLLNSQDDRAAFLDACITKRRQVHDAWESLGLISQTIDRRKGNFIKNEANELQEKIEQIAKSFATSYHGDRAQLQSDLAEQTVFGEEVVRLGQQYGARLWGRIEDGEIRSSGESQGRGIDEHDWDVPHDRKNILFFIRCWVISVVVREYRASPRKTRGKSRALESGSSEEHYNRGEIAYLSDSASSETTNVPFRAPEPPRMFVTPEPQREAPLATGTTCRSVNAGINSTTAITAPTYSDTTTPSKRKASSIHERTPAGKLSKPSKDVRTVPVHARERQDTFSIPISPPPRPERLLFRTQRQRESMHDTDATWVPRGTTAETETVVGGDEVTPGEVDSILQSAIAGQNEDNMQYEYHNEPAAGPSGTYRNPPRQDSVIPNDTQPQNVTAQTNVELTGNQGNIVSSTMSGALNNPSERSLITHPPDSASWQQRKYRRELFKLLVSYLNGIEQFSSDNYDFTAEERMNFLLNQFWAGGDTEALHTKLGSDNATRIQIALESWMSMRHRLSEFRSATGYFGRPGEQWTQFLRSMDDAPCAQAMIAFVDLQDFVESGDWRYVRGTFDDDLKTVFNVLTRMPWCDGPEAFRGVRRFNEALLEWFGDEEG</sequence>
<dbReference type="EMBL" id="HG992978">
    <property type="protein sequence ID" value="CAE7010508.1"/>
    <property type="molecule type" value="Genomic_DNA"/>
</dbReference>
<reference evidence="2" key="1">
    <citation type="submission" date="2021-02" db="EMBL/GenBank/DDBJ databases">
        <authorList>
            <person name="Syme A R."/>
            <person name="Syme A R."/>
            <person name="Moolhuijzen P."/>
        </authorList>
    </citation>
    <scope>NUCLEOTIDE SEQUENCE</scope>
    <source>
        <strain evidence="2">W1-1</strain>
    </source>
</reference>
<feature type="compositionally biased region" description="Polar residues" evidence="1">
    <location>
        <begin position="400"/>
        <end position="419"/>
    </location>
</feature>
<dbReference type="Proteomes" id="UP000472372">
    <property type="component" value="Chromosome 2"/>
</dbReference>
<accession>A0A6S6VW84</accession>
<gene>
    <name evidence="2" type="ORF">PTTW11_02024</name>
</gene>